<feature type="compositionally biased region" description="Basic and acidic residues" evidence="8">
    <location>
        <begin position="1087"/>
        <end position="1104"/>
    </location>
</feature>
<keyword evidence="4" id="KW-0498">Mitosis</keyword>
<accession>A0AAD8IH06</accession>
<protein>
    <recommendedName>
        <fullName evidence="9">Tudor domain-containing protein</fullName>
    </recommendedName>
</protein>
<feature type="compositionally biased region" description="Polar residues" evidence="8">
    <location>
        <begin position="452"/>
        <end position="461"/>
    </location>
</feature>
<evidence type="ECO:0000256" key="3">
    <source>
        <dbReference type="ARBA" id="ARBA00022763"/>
    </source>
</evidence>
<evidence type="ECO:0000256" key="8">
    <source>
        <dbReference type="SAM" id="MobiDB-lite"/>
    </source>
</evidence>
<feature type="compositionally biased region" description="Basic and acidic residues" evidence="8">
    <location>
        <begin position="694"/>
        <end position="704"/>
    </location>
</feature>
<gene>
    <name evidence="10" type="ORF">POM88_023424</name>
</gene>
<feature type="compositionally biased region" description="Acidic residues" evidence="8">
    <location>
        <begin position="936"/>
        <end position="949"/>
    </location>
</feature>
<name>A0AAD8IH06_9APIA</name>
<evidence type="ECO:0000259" key="9">
    <source>
        <dbReference type="SMART" id="SM00333"/>
    </source>
</evidence>
<dbReference type="CDD" id="cd20404">
    <property type="entry name" value="Tudor_Agenet_AtEML-like"/>
    <property type="match status" value="1"/>
</dbReference>
<dbReference type="InterPro" id="IPR016024">
    <property type="entry name" value="ARM-type_fold"/>
</dbReference>
<sequence length="1122" mass="122156">MDSSEKEFARKLREAGERLSLLPTQVDVLLPLLDEVESLLKEVEQSPSELIQNAYSQSMTALLDEPLLRHTDGDVQVAVASCISEITRITAPEAPYTDEQMKEVFQLIVSSFGDLSDLSSRSYDKRASILETVAKVRSCVVMLDLECDALITKMFQHFLSSIREEHPENISASMETIMTLVLEESEDVPLELLTPILASLKRNNEEIPTAARKLGENVFAKCAVKLKPYFKQAVKVLGLPLDGYSEIVSTICNDSNGEAEHKDGNVSSLEQLPGEGNLTTSAFVEASQDARDPVTEEPCLEDIPPEVQKSMKSLSNELTETGDEELSNVSENSKKPEESNPSKSLDVETSKVDLDDIDTAKASKVDIKQVKISKKRGRKPRSTKPSNPSRIGGDNEAEITCQKVSDKGAEESPDPGKDAHASVNEDPHIDTKASPAKEQVPVSSPEPLENEVNVSSGSPNKSLLDESPGVSRKEENLGQEDALMKSASGKDFAGTSGKEISQERHSEKDKLNLAQEDTLSMDSAPTEAADVNSDSEVKPEKRFGKEKESFVQEHESSEDPDAAIVGAADGGSDPEIKPCKVSEKKKGGQEDEPFEDLDSTKVSGGSSDSEKEVSKQSGKITENLAKEGTPVESLSPKVDDKISDSEDKPPRRSGKKATRSKKTTRKGRMPGRKGTTKIDTEVSSDEEAEPQKQSSEEDKRDLETKPSMPPGKQSTSRHKGKPLKNSGEGNVSETKLPSMKKDTANEGSGSDPETTSDESEPETTPPVQSGKGKRSRPRGKPRKSLGRGSVSGTKLPSKKEEATNMDKDLLRKNSERRAHGKNTKEKVLSKSQENDDDQDMVVSPKSTSKLVKDDDQLEDSKTNSKRKRTPGKVSGDLEHGVNLVGARIKVWWPDDEQYYEGVIESFDRAKKKHKVSYTDGDEEVLLLQKEKWELVDDGAMQEDTNEDSNPDSSAKSRSRKKSKESTVQTEKQKGMDVSPRSARRGAAASSKLKGTATKSGGKVDSRSRDKISKSTGKSEENSDSDDMSADDVPRAARKSKDNDGSMPRIKDKSKVETPKTVTKAKAKTPQGGNTSNGMGKAKSSLSKVKDSGKTPEIAKVKSADTSKAGKSRGSGKKRRRGY</sequence>
<reference evidence="10" key="2">
    <citation type="submission" date="2023-05" db="EMBL/GenBank/DDBJ databases">
        <authorList>
            <person name="Schelkunov M.I."/>
        </authorList>
    </citation>
    <scope>NUCLEOTIDE SEQUENCE</scope>
    <source>
        <strain evidence="10">Hsosn_3</strain>
        <tissue evidence="10">Leaf</tissue>
    </source>
</reference>
<organism evidence="10 11">
    <name type="scientific">Heracleum sosnowskyi</name>
    <dbReference type="NCBI Taxonomy" id="360622"/>
    <lineage>
        <taxon>Eukaryota</taxon>
        <taxon>Viridiplantae</taxon>
        <taxon>Streptophyta</taxon>
        <taxon>Embryophyta</taxon>
        <taxon>Tracheophyta</taxon>
        <taxon>Spermatophyta</taxon>
        <taxon>Magnoliopsida</taxon>
        <taxon>eudicotyledons</taxon>
        <taxon>Gunneridae</taxon>
        <taxon>Pentapetalae</taxon>
        <taxon>asterids</taxon>
        <taxon>campanulids</taxon>
        <taxon>Apiales</taxon>
        <taxon>Apiaceae</taxon>
        <taxon>Apioideae</taxon>
        <taxon>apioid superclade</taxon>
        <taxon>Tordylieae</taxon>
        <taxon>Tordyliinae</taxon>
        <taxon>Heracleum</taxon>
    </lineage>
</organism>
<evidence type="ECO:0000313" key="11">
    <source>
        <dbReference type="Proteomes" id="UP001237642"/>
    </source>
</evidence>
<feature type="compositionally biased region" description="Basic and acidic residues" evidence="8">
    <location>
        <begin position="850"/>
        <end position="862"/>
    </location>
</feature>
<evidence type="ECO:0000256" key="7">
    <source>
        <dbReference type="ARBA" id="ARBA00023306"/>
    </source>
</evidence>
<evidence type="ECO:0000256" key="2">
    <source>
        <dbReference type="ARBA" id="ARBA00022618"/>
    </source>
</evidence>
<dbReference type="InterPro" id="IPR039776">
    <property type="entry name" value="Pds5"/>
</dbReference>
<dbReference type="GO" id="GO:0035825">
    <property type="term" value="P:homologous recombination"/>
    <property type="evidence" value="ECO:0007669"/>
    <property type="project" value="UniProtKB-ARBA"/>
</dbReference>
<feature type="compositionally biased region" description="Basic and acidic residues" evidence="8">
    <location>
        <begin position="1001"/>
        <end position="1020"/>
    </location>
</feature>
<evidence type="ECO:0000256" key="5">
    <source>
        <dbReference type="ARBA" id="ARBA00023204"/>
    </source>
</evidence>
<feature type="compositionally biased region" description="Basic and acidic residues" evidence="8">
    <location>
        <begin position="500"/>
        <end position="511"/>
    </location>
</feature>
<dbReference type="Gene3D" id="2.30.30.140">
    <property type="match status" value="1"/>
</dbReference>
<reference evidence="10" key="1">
    <citation type="submission" date="2023-02" db="EMBL/GenBank/DDBJ databases">
        <title>Genome of toxic invasive species Heracleum sosnowskyi carries increased number of genes despite the absence of recent whole-genome duplications.</title>
        <authorList>
            <person name="Schelkunov M."/>
            <person name="Shtratnikova V."/>
            <person name="Makarenko M."/>
            <person name="Klepikova A."/>
            <person name="Omelchenko D."/>
            <person name="Novikova G."/>
            <person name="Obukhova E."/>
            <person name="Bogdanov V."/>
            <person name="Penin A."/>
            <person name="Logacheva M."/>
        </authorList>
    </citation>
    <scope>NUCLEOTIDE SEQUENCE</scope>
    <source>
        <strain evidence="10">Hsosn_3</strain>
        <tissue evidence="10">Leaf</tissue>
    </source>
</reference>
<feature type="domain" description="Tudor" evidence="9">
    <location>
        <begin position="880"/>
        <end position="938"/>
    </location>
</feature>
<keyword evidence="6" id="KW-0539">Nucleus</keyword>
<keyword evidence="11" id="KW-1185">Reference proteome</keyword>
<feature type="compositionally biased region" description="Low complexity" evidence="8">
    <location>
        <begin position="978"/>
        <end position="990"/>
    </location>
</feature>
<comment type="subcellular location">
    <subcellularLocation>
        <location evidence="1">Nucleus</location>
    </subcellularLocation>
</comment>
<feature type="compositionally biased region" description="Basic and acidic residues" evidence="8">
    <location>
        <begin position="797"/>
        <end position="828"/>
    </location>
</feature>
<feature type="compositionally biased region" description="Basic residues" evidence="8">
    <location>
        <begin position="371"/>
        <end position="382"/>
    </location>
</feature>
<feature type="compositionally biased region" description="Basic residues" evidence="8">
    <location>
        <begin position="1109"/>
        <end position="1122"/>
    </location>
</feature>
<dbReference type="PANTHER" id="PTHR12663">
    <property type="entry name" value="ANDROGEN INDUCED INHIBITOR OF PROLIFERATION AS3 / PDS5-RELATED"/>
    <property type="match status" value="1"/>
</dbReference>
<feature type="compositionally biased region" description="Polar residues" evidence="8">
    <location>
        <begin position="310"/>
        <end position="319"/>
    </location>
</feature>
<keyword evidence="2" id="KW-0132">Cell division</keyword>
<keyword evidence="5" id="KW-0234">DNA repair</keyword>
<dbReference type="GO" id="GO:0006281">
    <property type="term" value="P:DNA repair"/>
    <property type="evidence" value="ECO:0007669"/>
    <property type="project" value="UniProtKB-KW"/>
</dbReference>
<dbReference type="PANTHER" id="PTHR12663:SF3">
    <property type="entry name" value="SISTER CHROMATID COHESION PROTEIN PDS5 HOMOLOG C"/>
    <property type="match status" value="1"/>
</dbReference>
<evidence type="ECO:0000313" key="10">
    <source>
        <dbReference type="EMBL" id="KAK1385689.1"/>
    </source>
</evidence>
<feature type="compositionally biased region" description="Basic and acidic residues" evidence="8">
    <location>
        <begin position="637"/>
        <end position="650"/>
    </location>
</feature>
<feature type="compositionally biased region" description="Basic and acidic residues" evidence="8">
    <location>
        <begin position="535"/>
        <end position="557"/>
    </location>
</feature>
<feature type="compositionally biased region" description="Low complexity" evidence="8">
    <location>
        <begin position="1058"/>
        <end position="1069"/>
    </location>
</feature>
<dbReference type="GO" id="GO:0007064">
    <property type="term" value="P:mitotic sister chromatid cohesion"/>
    <property type="evidence" value="ECO:0007669"/>
    <property type="project" value="InterPro"/>
</dbReference>
<dbReference type="AlphaFoldDB" id="A0AAD8IH06"/>
<dbReference type="InterPro" id="IPR002999">
    <property type="entry name" value="Tudor"/>
</dbReference>
<comment type="caution">
    <text evidence="10">The sequence shown here is derived from an EMBL/GenBank/DDBJ whole genome shotgun (WGS) entry which is preliminary data.</text>
</comment>
<evidence type="ECO:0000256" key="6">
    <source>
        <dbReference type="ARBA" id="ARBA00023242"/>
    </source>
</evidence>
<dbReference type="EMBL" id="JAUIZM010000005">
    <property type="protein sequence ID" value="KAK1385689.1"/>
    <property type="molecule type" value="Genomic_DNA"/>
</dbReference>
<proteinExistence type="predicted"/>
<feature type="compositionally biased region" description="Basic and acidic residues" evidence="8">
    <location>
        <begin position="332"/>
        <end position="369"/>
    </location>
</feature>
<keyword evidence="7" id="KW-0131">Cell cycle</keyword>
<dbReference type="Pfam" id="PF20168">
    <property type="entry name" value="PDS5"/>
    <property type="match status" value="1"/>
</dbReference>
<evidence type="ECO:0000256" key="1">
    <source>
        <dbReference type="ARBA" id="ARBA00004123"/>
    </source>
</evidence>
<feature type="region of interest" description="Disordered" evidence="8">
    <location>
        <begin position="287"/>
        <end position="877"/>
    </location>
</feature>
<feature type="compositionally biased region" description="Basic and acidic residues" evidence="8">
    <location>
        <begin position="574"/>
        <end position="589"/>
    </location>
</feature>
<feature type="compositionally biased region" description="Basic residues" evidence="8">
    <location>
        <begin position="771"/>
        <end position="785"/>
    </location>
</feature>
<feature type="compositionally biased region" description="Basic and acidic residues" evidence="8">
    <location>
        <begin position="404"/>
        <end position="431"/>
    </location>
</feature>
<feature type="compositionally biased region" description="Basic and acidic residues" evidence="8">
    <location>
        <begin position="1031"/>
        <end position="1057"/>
    </location>
</feature>
<dbReference type="GO" id="GO:0051301">
    <property type="term" value="P:cell division"/>
    <property type="evidence" value="ECO:0007669"/>
    <property type="project" value="UniProtKB-KW"/>
</dbReference>
<dbReference type="SUPFAM" id="SSF48371">
    <property type="entry name" value="ARM repeat"/>
    <property type="match status" value="1"/>
</dbReference>
<dbReference type="Proteomes" id="UP001237642">
    <property type="component" value="Unassembled WGS sequence"/>
</dbReference>
<dbReference type="SMART" id="SM00333">
    <property type="entry name" value="TUDOR"/>
    <property type="match status" value="1"/>
</dbReference>
<keyword evidence="3" id="KW-0227">DNA damage</keyword>
<dbReference type="SUPFAM" id="SSF63748">
    <property type="entry name" value="Tudor/PWWP/MBT"/>
    <property type="match status" value="1"/>
</dbReference>
<dbReference type="GO" id="GO:0005634">
    <property type="term" value="C:nucleus"/>
    <property type="evidence" value="ECO:0007669"/>
    <property type="project" value="UniProtKB-SubCell"/>
</dbReference>
<feature type="compositionally biased region" description="Basic residues" evidence="8">
    <location>
        <begin position="651"/>
        <end position="675"/>
    </location>
</feature>
<dbReference type="GO" id="GO:0000785">
    <property type="term" value="C:chromatin"/>
    <property type="evidence" value="ECO:0007669"/>
    <property type="project" value="TreeGrafter"/>
</dbReference>
<evidence type="ECO:0000256" key="4">
    <source>
        <dbReference type="ARBA" id="ARBA00022776"/>
    </source>
</evidence>
<feature type="region of interest" description="Disordered" evidence="8">
    <location>
        <begin position="936"/>
        <end position="1122"/>
    </location>
</feature>